<feature type="domain" description="HAMP" evidence="9">
    <location>
        <begin position="243"/>
        <end position="296"/>
    </location>
</feature>
<reference evidence="10 11" key="1">
    <citation type="journal article" date="2016" name="Antonie Van Leeuwenhoek">
        <title>Bacillus depressus sp. nov., isolated from soil of a sunflower field.</title>
        <authorList>
            <person name="Wei X."/>
            <person name="Xin D."/>
            <person name="Xin Y."/>
            <person name="Zhang H."/>
            <person name="Wang T."/>
            <person name="Zhang J."/>
        </authorList>
    </citation>
    <scope>NUCLEOTIDE SEQUENCE [LARGE SCALE GENOMIC DNA]</scope>
    <source>
        <strain evidence="10 11">BZ1</strain>
    </source>
</reference>
<evidence type="ECO:0000256" key="5">
    <source>
        <dbReference type="ARBA" id="ARBA00029447"/>
    </source>
</evidence>
<evidence type="ECO:0000256" key="2">
    <source>
        <dbReference type="ARBA" id="ARBA00022475"/>
    </source>
</evidence>
<dbReference type="Pfam" id="PF00015">
    <property type="entry name" value="MCPsignal"/>
    <property type="match status" value="1"/>
</dbReference>
<dbReference type="PANTHER" id="PTHR32089">
    <property type="entry name" value="METHYL-ACCEPTING CHEMOTAXIS PROTEIN MCPB"/>
    <property type="match status" value="1"/>
</dbReference>
<dbReference type="GO" id="GO:0004888">
    <property type="term" value="F:transmembrane signaling receptor activity"/>
    <property type="evidence" value="ECO:0007669"/>
    <property type="project" value="InterPro"/>
</dbReference>
<gene>
    <name evidence="10" type="ORF">F7731_06685</name>
</gene>
<evidence type="ECO:0000259" key="9">
    <source>
        <dbReference type="PROSITE" id="PS50885"/>
    </source>
</evidence>
<sequence length="601" mass="65601">MKGVFMTRIKKKGKNKKVKRNIDKKLNKAISLLAKIPLWKKLKLGQKYGVALFITIGLFTISTLITFGFLSIANSKMETVKDTGEKAILFHDVVAIFHQKGTAIGNYIIDSNPKHLTTFDGLSEEFNKLKKEINPTLTTEESKKIFTEIIENDKEITNMFHFTIKPEVKLQHVREYRLGKLKADNIISETVDKLEALSTMLKTEQTKAVGSARSALILTLIILGVSIVVSAALGIVSILIIGNIISRQFGQIVHLSNEVASGNLNIDAVDYDGKDEIAELGKAANSMKEKLQSMIQEILAVSSYVTEKSGELNLAANEVKAASQQGASTIQELSGGAEEQAKSATSLAKMMNDYVVDVEKAAESGSMIYKASEEVLSLTKTGDALMEESKAQMATINDIMKTSVERVNGLDEQTKQISKLVQVIHDIANQTNLLALNAAIEAARAGEHGRGFAVVADEVRKLAEQVSSSVSDITNIVKGIQFESSHVVTSLQEGYSQVEKGTGQIQLTGETFRRIYQAVNLMSNNVNEISMNLDKVSEATTIMNQSIENIAAVSEQSAAGIEQTSAVITQTNHSMEEISDNAQHLSELADQLNAMITKFKL</sequence>
<dbReference type="InterPro" id="IPR004089">
    <property type="entry name" value="MCPsignal_dom"/>
</dbReference>
<protein>
    <submittedName>
        <fullName evidence="10">Methyl-accepting chemotaxis protein</fullName>
    </submittedName>
</protein>
<keyword evidence="3 7" id="KW-0472">Membrane</keyword>
<evidence type="ECO:0000256" key="7">
    <source>
        <dbReference type="SAM" id="Phobius"/>
    </source>
</evidence>
<dbReference type="InterPro" id="IPR003660">
    <property type="entry name" value="HAMP_dom"/>
</dbReference>
<dbReference type="PANTHER" id="PTHR32089:SF114">
    <property type="entry name" value="METHYL-ACCEPTING CHEMOTAXIS PROTEIN MCPB"/>
    <property type="match status" value="1"/>
</dbReference>
<dbReference type="SUPFAM" id="SSF58104">
    <property type="entry name" value="Methyl-accepting chemotaxis protein (MCP) signaling domain"/>
    <property type="match status" value="1"/>
</dbReference>
<evidence type="ECO:0000256" key="1">
    <source>
        <dbReference type="ARBA" id="ARBA00004236"/>
    </source>
</evidence>
<keyword evidence="11" id="KW-1185">Reference proteome</keyword>
<dbReference type="CDD" id="cd06225">
    <property type="entry name" value="HAMP"/>
    <property type="match status" value="1"/>
</dbReference>
<evidence type="ECO:0000313" key="11">
    <source>
        <dbReference type="Proteomes" id="UP000481030"/>
    </source>
</evidence>
<dbReference type="SMART" id="SM00283">
    <property type="entry name" value="MA"/>
    <property type="match status" value="1"/>
</dbReference>
<comment type="caution">
    <text evidence="10">The sequence shown here is derived from an EMBL/GenBank/DDBJ whole genome shotgun (WGS) entry which is preliminary data.</text>
</comment>
<feature type="transmembrane region" description="Helical" evidence="7">
    <location>
        <begin position="215"/>
        <end position="241"/>
    </location>
</feature>
<comment type="subcellular location">
    <subcellularLocation>
        <location evidence="1">Cell membrane</location>
    </subcellularLocation>
</comment>
<dbReference type="GO" id="GO:0006935">
    <property type="term" value="P:chemotaxis"/>
    <property type="evidence" value="ECO:0007669"/>
    <property type="project" value="InterPro"/>
</dbReference>
<evidence type="ECO:0000256" key="3">
    <source>
        <dbReference type="ARBA" id="ARBA00023136"/>
    </source>
</evidence>
<dbReference type="Pfam" id="PF00672">
    <property type="entry name" value="HAMP"/>
    <property type="match status" value="1"/>
</dbReference>
<dbReference type="EMBL" id="WBOS01000002">
    <property type="protein sequence ID" value="KAB2337294.1"/>
    <property type="molecule type" value="Genomic_DNA"/>
</dbReference>
<dbReference type="AlphaFoldDB" id="A0A6L3V776"/>
<evidence type="ECO:0000256" key="4">
    <source>
        <dbReference type="ARBA" id="ARBA00023224"/>
    </source>
</evidence>
<dbReference type="Proteomes" id="UP000481030">
    <property type="component" value="Unassembled WGS sequence"/>
</dbReference>
<dbReference type="CDD" id="cd11386">
    <property type="entry name" value="MCP_signal"/>
    <property type="match status" value="1"/>
</dbReference>
<keyword evidence="7" id="KW-0812">Transmembrane</keyword>
<name>A0A6L3V776_9BACI</name>
<accession>A0A6L3V776</accession>
<dbReference type="PRINTS" id="PR00260">
    <property type="entry name" value="CHEMTRNSDUCR"/>
</dbReference>
<dbReference type="RefSeq" id="WP_151533986.1">
    <property type="nucleotide sequence ID" value="NZ_WBOS01000002.1"/>
</dbReference>
<keyword evidence="7" id="KW-1133">Transmembrane helix</keyword>
<evidence type="ECO:0000259" key="8">
    <source>
        <dbReference type="PROSITE" id="PS50111"/>
    </source>
</evidence>
<dbReference type="PROSITE" id="PS50885">
    <property type="entry name" value="HAMP"/>
    <property type="match status" value="1"/>
</dbReference>
<dbReference type="Gene3D" id="1.10.287.950">
    <property type="entry name" value="Methyl-accepting chemotaxis protein"/>
    <property type="match status" value="1"/>
</dbReference>
<evidence type="ECO:0000313" key="10">
    <source>
        <dbReference type="EMBL" id="KAB2337294.1"/>
    </source>
</evidence>
<keyword evidence="2" id="KW-1003">Cell membrane</keyword>
<dbReference type="InterPro" id="IPR004090">
    <property type="entry name" value="Chemotax_Me-accpt_rcpt"/>
</dbReference>
<proteinExistence type="inferred from homology"/>
<evidence type="ECO:0000256" key="6">
    <source>
        <dbReference type="PROSITE-ProRule" id="PRU00284"/>
    </source>
</evidence>
<comment type="similarity">
    <text evidence="5">Belongs to the methyl-accepting chemotaxis (MCP) protein family.</text>
</comment>
<dbReference type="GO" id="GO:0005886">
    <property type="term" value="C:plasma membrane"/>
    <property type="evidence" value="ECO:0007669"/>
    <property type="project" value="UniProtKB-SubCell"/>
</dbReference>
<dbReference type="GO" id="GO:0007165">
    <property type="term" value="P:signal transduction"/>
    <property type="evidence" value="ECO:0007669"/>
    <property type="project" value="UniProtKB-KW"/>
</dbReference>
<feature type="domain" description="Methyl-accepting transducer" evidence="8">
    <location>
        <begin position="315"/>
        <end position="565"/>
    </location>
</feature>
<keyword evidence="4 6" id="KW-0807">Transducer</keyword>
<organism evidence="10 11">
    <name type="scientific">Cytobacillus depressus</name>
    <dbReference type="NCBI Taxonomy" id="1602942"/>
    <lineage>
        <taxon>Bacteria</taxon>
        <taxon>Bacillati</taxon>
        <taxon>Bacillota</taxon>
        <taxon>Bacilli</taxon>
        <taxon>Bacillales</taxon>
        <taxon>Bacillaceae</taxon>
        <taxon>Cytobacillus</taxon>
    </lineage>
</organism>
<feature type="transmembrane region" description="Helical" evidence="7">
    <location>
        <begin position="48"/>
        <end position="72"/>
    </location>
</feature>
<dbReference type="SMART" id="SM00304">
    <property type="entry name" value="HAMP"/>
    <property type="match status" value="1"/>
</dbReference>
<dbReference type="OrthoDB" id="9804712at2"/>
<dbReference type="PROSITE" id="PS50111">
    <property type="entry name" value="CHEMOTAXIS_TRANSDUC_2"/>
    <property type="match status" value="1"/>
</dbReference>